<organism evidence="1 2">
    <name type="scientific">Nonomuraea ferruginea</name>
    <dbReference type="NCBI Taxonomy" id="46174"/>
    <lineage>
        <taxon>Bacteria</taxon>
        <taxon>Bacillati</taxon>
        <taxon>Actinomycetota</taxon>
        <taxon>Actinomycetes</taxon>
        <taxon>Streptosporangiales</taxon>
        <taxon>Streptosporangiaceae</taxon>
        <taxon>Nonomuraea</taxon>
    </lineage>
</organism>
<name>A0ABT4SZ30_9ACTN</name>
<protein>
    <submittedName>
        <fullName evidence="1">Uncharacterized protein</fullName>
    </submittedName>
</protein>
<gene>
    <name evidence="1" type="ORF">OUY24_16770</name>
</gene>
<dbReference type="RefSeq" id="WP_271276856.1">
    <property type="nucleotide sequence ID" value="NZ_BAABFD010000012.1"/>
</dbReference>
<reference evidence="1 2" key="1">
    <citation type="submission" date="2022-11" db="EMBL/GenBank/DDBJ databases">
        <title>Nonomuraea corallina sp. nov., a new species of the genus Nonomuraea isolated from sea side sediment in Thai sea.</title>
        <authorList>
            <person name="Ngamcharungchit C."/>
            <person name="Matsumoto A."/>
            <person name="Suriyachadkun C."/>
            <person name="Panbangred W."/>
            <person name="Inahashi Y."/>
            <person name="Intra B."/>
        </authorList>
    </citation>
    <scope>NUCLEOTIDE SEQUENCE [LARGE SCALE GENOMIC DNA]</scope>
    <source>
        <strain evidence="1 2">DSM 43553</strain>
    </source>
</reference>
<proteinExistence type="predicted"/>
<evidence type="ECO:0000313" key="1">
    <source>
        <dbReference type="EMBL" id="MDA0642289.1"/>
    </source>
</evidence>
<accession>A0ABT4SZ30</accession>
<evidence type="ECO:0000313" key="2">
    <source>
        <dbReference type="Proteomes" id="UP001212498"/>
    </source>
</evidence>
<keyword evidence="2" id="KW-1185">Reference proteome</keyword>
<dbReference type="EMBL" id="JAPNUD010000038">
    <property type="protein sequence ID" value="MDA0642289.1"/>
    <property type="molecule type" value="Genomic_DNA"/>
</dbReference>
<sequence>MTENVLAMNQAPSGHDHTRCTPAQLFEITVLDTTGDDTRWHTIGWGIGRQDADALARSFVTRRLCPYERARVRHNGRLLAEHHRPVTGSGR</sequence>
<dbReference type="Proteomes" id="UP001212498">
    <property type="component" value="Unassembled WGS sequence"/>
</dbReference>
<comment type="caution">
    <text evidence="1">The sequence shown here is derived from an EMBL/GenBank/DDBJ whole genome shotgun (WGS) entry which is preliminary data.</text>
</comment>